<dbReference type="EMBL" id="JARAKF010000006">
    <property type="protein sequence ID" value="MDU9001879.1"/>
    <property type="molecule type" value="Genomic_DNA"/>
</dbReference>
<gene>
    <name evidence="2" type="ORF">PU648_58780</name>
</gene>
<organism evidence="2 3">
    <name type="scientific">Streptomyces mirabilis</name>
    <dbReference type="NCBI Taxonomy" id="68239"/>
    <lineage>
        <taxon>Bacteria</taxon>
        <taxon>Bacillati</taxon>
        <taxon>Actinomycetota</taxon>
        <taxon>Actinomycetes</taxon>
        <taxon>Kitasatosporales</taxon>
        <taxon>Streptomycetaceae</taxon>
        <taxon>Streptomyces</taxon>
    </lineage>
</organism>
<dbReference type="RefSeq" id="WP_266945434.1">
    <property type="nucleotide sequence ID" value="NZ_JAPEMK010000005.1"/>
</dbReference>
<dbReference type="Pfam" id="PF13751">
    <property type="entry name" value="DDE_Tnp_1_6"/>
    <property type="match status" value="1"/>
</dbReference>
<keyword evidence="3" id="KW-1185">Reference proteome</keyword>
<evidence type="ECO:0000313" key="2">
    <source>
        <dbReference type="EMBL" id="MDU9001879.1"/>
    </source>
</evidence>
<name>A0ABU3V6U1_9ACTN</name>
<reference evidence="2 3" key="1">
    <citation type="submission" date="2023-02" db="EMBL/GenBank/DDBJ databases">
        <authorList>
            <person name="Maleckis M."/>
        </authorList>
    </citation>
    <scope>NUCLEOTIDE SEQUENCE [LARGE SCALE GENOMIC DNA]</scope>
    <source>
        <strain evidence="2 3">P8-A2</strain>
    </source>
</reference>
<dbReference type="Proteomes" id="UP001257627">
    <property type="component" value="Unassembled WGS sequence"/>
</dbReference>
<evidence type="ECO:0000313" key="3">
    <source>
        <dbReference type="Proteomes" id="UP001257627"/>
    </source>
</evidence>
<dbReference type="InterPro" id="IPR025668">
    <property type="entry name" value="Tnp_DDE_dom"/>
</dbReference>
<proteinExistence type="predicted"/>
<evidence type="ECO:0000259" key="1">
    <source>
        <dbReference type="Pfam" id="PF13751"/>
    </source>
</evidence>
<accession>A0ABU3V6U1</accession>
<feature type="domain" description="Transposase DDE" evidence="1">
    <location>
        <begin position="44"/>
        <end position="85"/>
    </location>
</feature>
<comment type="caution">
    <text evidence="2">The sequence shown here is derived from an EMBL/GenBank/DDBJ whole genome shotgun (WGS) entry which is preliminary data.</text>
</comment>
<protein>
    <submittedName>
        <fullName evidence="2">Transposase</fullName>
    </submittedName>
</protein>
<sequence length="109" mass="11641">MKTAFDYIDHDHLLSALGAFPGKGLVADWLEAGVIEKGWFTPPRIEGTIHQAVTAAGARRTRYAGLGKTALAHILTVTAVNLVQLDAWWSGQPLAPTRTSHLAALDLAA</sequence>